<reference evidence="1" key="1">
    <citation type="submission" date="2020-11" db="EMBL/GenBank/DDBJ databases">
        <authorList>
            <consortium name="DOE Joint Genome Institute"/>
            <person name="Ahrendt S."/>
            <person name="Riley R."/>
            <person name="Andreopoulos W."/>
            <person name="LaButti K."/>
            <person name="Pangilinan J."/>
            <person name="Ruiz-duenas F.J."/>
            <person name="Barrasa J.M."/>
            <person name="Sanchez-Garcia M."/>
            <person name="Camarero S."/>
            <person name="Miyauchi S."/>
            <person name="Serrano A."/>
            <person name="Linde D."/>
            <person name="Babiker R."/>
            <person name="Drula E."/>
            <person name="Ayuso-Fernandez I."/>
            <person name="Pacheco R."/>
            <person name="Padilla G."/>
            <person name="Ferreira P."/>
            <person name="Barriuso J."/>
            <person name="Kellner H."/>
            <person name="Castanera R."/>
            <person name="Alfaro M."/>
            <person name="Ramirez L."/>
            <person name="Pisabarro A.G."/>
            <person name="Kuo A."/>
            <person name="Tritt A."/>
            <person name="Lipzen A."/>
            <person name="He G."/>
            <person name="Yan M."/>
            <person name="Ng V."/>
            <person name="Cullen D."/>
            <person name="Martin F."/>
            <person name="Rosso M.-N."/>
            <person name="Henrissat B."/>
            <person name="Hibbett D."/>
            <person name="Martinez A.T."/>
            <person name="Grigoriev I.V."/>
        </authorList>
    </citation>
    <scope>NUCLEOTIDE SEQUENCE</scope>
    <source>
        <strain evidence="1">AH 44721</strain>
    </source>
</reference>
<dbReference type="AlphaFoldDB" id="A0A9P5TL70"/>
<gene>
    <name evidence="1" type="ORF">CPB84DRAFT_1848084</name>
</gene>
<protein>
    <submittedName>
        <fullName evidence="1">Uncharacterized protein</fullName>
    </submittedName>
</protein>
<keyword evidence="2" id="KW-1185">Reference proteome</keyword>
<organism evidence="1 2">
    <name type="scientific">Gymnopilus junonius</name>
    <name type="common">Spectacular rustgill mushroom</name>
    <name type="synonym">Gymnopilus spectabilis subsp. junonius</name>
    <dbReference type="NCBI Taxonomy" id="109634"/>
    <lineage>
        <taxon>Eukaryota</taxon>
        <taxon>Fungi</taxon>
        <taxon>Dikarya</taxon>
        <taxon>Basidiomycota</taxon>
        <taxon>Agaricomycotina</taxon>
        <taxon>Agaricomycetes</taxon>
        <taxon>Agaricomycetidae</taxon>
        <taxon>Agaricales</taxon>
        <taxon>Agaricineae</taxon>
        <taxon>Hymenogastraceae</taxon>
        <taxon>Gymnopilus</taxon>
    </lineage>
</organism>
<dbReference type="OrthoDB" id="3269456at2759"/>
<evidence type="ECO:0000313" key="2">
    <source>
        <dbReference type="Proteomes" id="UP000724874"/>
    </source>
</evidence>
<comment type="caution">
    <text evidence="1">The sequence shown here is derived from an EMBL/GenBank/DDBJ whole genome shotgun (WGS) entry which is preliminary data.</text>
</comment>
<evidence type="ECO:0000313" key="1">
    <source>
        <dbReference type="EMBL" id="KAF8896907.1"/>
    </source>
</evidence>
<sequence>MTRESRNTNNIQHIHLQQSVTITGFGDCNDFMDAYWHFNDVVYQLDDHFSEVLVMNKTRLWEGQPTLSFFAWYFTLHKDTPTEWGLDFGLGVDPDGVLRGLLGHNMVHMADNKISFNLYVRYIPIEPSTFKLGNIMEVGFAFYCAPAKGRKVMFAPHLCSLTLLNDSIRKAARSPKRETKTFTLKRMAWEMLDGEAEEVERMQKMTIC</sequence>
<proteinExistence type="predicted"/>
<name>A0A9P5TL70_GYMJU</name>
<dbReference type="EMBL" id="JADNYJ010000058">
    <property type="protein sequence ID" value="KAF8896907.1"/>
    <property type="molecule type" value="Genomic_DNA"/>
</dbReference>
<accession>A0A9P5TL70</accession>
<dbReference type="Proteomes" id="UP000724874">
    <property type="component" value="Unassembled WGS sequence"/>
</dbReference>